<evidence type="ECO:0000313" key="2">
    <source>
        <dbReference type="EMBL" id="RVT61629.1"/>
    </source>
</evidence>
<reference evidence="2 3" key="1">
    <citation type="submission" date="2019-01" db="EMBL/GenBank/DDBJ databases">
        <title>Bacillus sp. M5HDSG1-1, whole genome shotgun sequence.</title>
        <authorList>
            <person name="Tuo L."/>
        </authorList>
    </citation>
    <scope>NUCLEOTIDE SEQUENCE [LARGE SCALE GENOMIC DNA]</scope>
    <source>
        <strain evidence="2 3">M5HDSG1-1</strain>
    </source>
</reference>
<dbReference type="Proteomes" id="UP000288024">
    <property type="component" value="Unassembled WGS sequence"/>
</dbReference>
<accession>A0A3S2UW87</accession>
<evidence type="ECO:0000313" key="3">
    <source>
        <dbReference type="Proteomes" id="UP000288024"/>
    </source>
</evidence>
<organism evidence="2 3">
    <name type="scientific">Niallia taxi</name>
    <dbReference type="NCBI Taxonomy" id="2499688"/>
    <lineage>
        <taxon>Bacteria</taxon>
        <taxon>Bacillati</taxon>
        <taxon>Bacillota</taxon>
        <taxon>Bacilli</taxon>
        <taxon>Bacillales</taxon>
        <taxon>Bacillaceae</taxon>
        <taxon>Niallia</taxon>
    </lineage>
</organism>
<protein>
    <submittedName>
        <fullName evidence="2">Uncharacterized protein</fullName>
    </submittedName>
</protein>
<keyword evidence="3" id="KW-1185">Reference proteome</keyword>
<keyword evidence="1" id="KW-1133">Transmembrane helix</keyword>
<keyword evidence="1" id="KW-0472">Membrane</keyword>
<evidence type="ECO:0000256" key="1">
    <source>
        <dbReference type="SAM" id="Phobius"/>
    </source>
</evidence>
<comment type="caution">
    <text evidence="2">The sequence shown here is derived from an EMBL/GenBank/DDBJ whole genome shotgun (WGS) entry which is preliminary data.</text>
</comment>
<dbReference type="EMBL" id="RZTZ01000005">
    <property type="protein sequence ID" value="RVT61629.1"/>
    <property type="molecule type" value="Genomic_DNA"/>
</dbReference>
<name>A0A3S2UW87_9BACI</name>
<dbReference type="AlphaFoldDB" id="A0A3S2UW87"/>
<gene>
    <name evidence="2" type="ORF">EM808_15415</name>
</gene>
<feature type="transmembrane region" description="Helical" evidence="1">
    <location>
        <begin position="41"/>
        <end position="59"/>
    </location>
</feature>
<keyword evidence="1" id="KW-0812">Transmembrane</keyword>
<feature type="transmembrane region" description="Helical" evidence="1">
    <location>
        <begin position="12"/>
        <end position="35"/>
    </location>
</feature>
<proteinExistence type="predicted"/>
<sequence>MFFKEDKNFDRPSFNIACYTTFIYWALLLFINVILEGNEKSTISSLFILLSGVMLLFISEKVTKLIRKRKVH</sequence>